<dbReference type="InterPro" id="IPR001207">
    <property type="entry name" value="Transposase_mutator"/>
</dbReference>
<dbReference type="InterPro" id="IPR006564">
    <property type="entry name" value="Znf_PMZ"/>
</dbReference>
<evidence type="ECO:0000256" key="3">
    <source>
        <dbReference type="ARBA" id="ARBA00022771"/>
    </source>
</evidence>
<keyword evidence="5" id="KW-0238">DNA-binding</keyword>
<evidence type="ECO:0000256" key="6">
    <source>
        <dbReference type="ARBA" id="ARBA00023172"/>
    </source>
</evidence>
<dbReference type="GO" id="GO:0006313">
    <property type="term" value="P:DNA transposition"/>
    <property type="evidence" value="ECO:0007669"/>
    <property type="project" value="InterPro"/>
</dbReference>
<dbReference type="PROSITE" id="PS01007">
    <property type="entry name" value="TRANSPOSASE_MUTATOR"/>
    <property type="match status" value="1"/>
</dbReference>
<dbReference type="AlphaFoldDB" id="A0AAW1Y961"/>
<dbReference type="Proteomes" id="UP001457282">
    <property type="component" value="Unassembled WGS sequence"/>
</dbReference>
<dbReference type="InterPro" id="IPR004332">
    <property type="entry name" value="Transposase_MuDR"/>
</dbReference>
<dbReference type="GO" id="GO:0008270">
    <property type="term" value="F:zinc ion binding"/>
    <property type="evidence" value="ECO:0007669"/>
    <property type="project" value="UniProtKB-KW"/>
</dbReference>
<evidence type="ECO:0000313" key="11">
    <source>
        <dbReference type="Proteomes" id="UP001457282"/>
    </source>
</evidence>
<feature type="compositionally biased region" description="Basic residues" evidence="8">
    <location>
        <begin position="689"/>
        <end position="698"/>
    </location>
</feature>
<dbReference type="GO" id="GO:0003677">
    <property type="term" value="F:DNA binding"/>
    <property type="evidence" value="ECO:0007669"/>
    <property type="project" value="UniProtKB-KW"/>
</dbReference>
<comment type="caution">
    <text evidence="10">The sequence shown here is derived from an EMBL/GenBank/DDBJ whole genome shotgun (WGS) entry which is preliminary data.</text>
</comment>
<keyword evidence="1" id="KW-0815">Transposition</keyword>
<name>A0AAW1Y961_RUBAR</name>
<feature type="region of interest" description="Disordered" evidence="8">
    <location>
        <begin position="678"/>
        <end position="813"/>
    </location>
</feature>
<feature type="region of interest" description="Disordered" evidence="8">
    <location>
        <begin position="97"/>
        <end position="116"/>
    </location>
</feature>
<dbReference type="EMBL" id="JBEDUW010000002">
    <property type="protein sequence ID" value="KAK9945306.1"/>
    <property type="molecule type" value="Genomic_DNA"/>
</dbReference>
<feature type="compositionally biased region" description="Polar residues" evidence="8">
    <location>
        <begin position="786"/>
        <end position="813"/>
    </location>
</feature>
<gene>
    <name evidence="10" type="ORF">M0R45_010828</name>
</gene>
<keyword evidence="4" id="KW-0862">Zinc</keyword>
<evidence type="ECO:0000259" key="9">
    <source>
        <dbReference type="PROSITE" id="PS50966"/>
    </source>
</evidence>
<evidence type="ECO:0000256" key="7">
    <source>
        <dbReference type="PROSITE-ProRule" id="PRU00325"/>
    </source>
</evidence>
<evidence type="ECO:0000256" key="5">
    <source>
        <dbReference type="ARBA" id="ARBA00023125"/>
    </source>
</evidence>
<keyword evidence="3 7" id="KW-0863">Zinc-finger</keyword>
<evidence type="ECO:0000256" key="1">
    <source>
        <dbReference type="ARBA" id="ARBA00022578"/>
    </source>
</evidence>
<evidence type="ECO:0000256" key="2">
    <source>
        <dbReference type="ARBA" id="ARBA00022723"/>
    </source>
</evidence>
<feature type="compositionally biased region" description="Low complexity" evidence="8">
    <location>
        <begin position="881"/>
        <end position="897"/>
    </location>
</feature>
<keyword evidence="11" id="KW-1185">Reference proteome</keyword>
<feature type="region of interest" description="Disordered" evidence="8">
    <location>
        <begin position="841"/>
        <end position="926"/>
    </location>
</feature>
<feature type="compositionally biased region" description="Polar residues" evidence="8">
    <location>
        <begin position="841"/>
        <end position="869"/>
    </location>
</feature>
<dbReference type="PANTHER" id="PTHR31973:SF199">
    <property type="entry name" value="SWIM-TYPE DOMAIN-CONTAINING PROTEIN"/>
    <property type="match status" value="1"/>
</dbReference>
<keyword evidence="6" id="KW-0233">DNA recombination</keyword>
<dbReference type="Pfam" id="PF03108">
    <property type="entry name" value="DBD_Tnp_Mut"/>
    <property type="match status" value="1"/>
</dbReference>
<dbReference type="GO" id="GO:0004803">
    <property type="term" value="F:transposase activity"/>
    <property type="evidence" value="ECO:0007669"/>
    <property type="project" value="InterPro"/>
</dbReference>
<dbReference type="InterPro" id="IPR007527">
    <property type="entry name" value="Znf_SWIM"/>
</dbReference>
<evidence type="ECO:0000256" key="8">
    <source>
        <dbReference type="SAM" id="MobiDB-lite"/>
    </source>
</evidence>
<protein>
    <recommendedName>
        <fullName evidence="9">SWIM-type domain-containing protein</fullName>
    </recommendedName>
</protein>
<dbReference type="Pfam" id="PF04434">
    <property type="entry name" value="SWIM"/>
    <property type="match status" value="1"/>
</dbReference>
<accession>A0AAW1Y961</accession>
<sequence>MTHRGEKIDRGSYKPGNVTLNYNWDEIPDDMLSQLPDELFNQVPNHGQPNEVSTSQWSCEVEHGLNEEDRDLTEEENGVTEEVGGLYDNFVQNEGEDGQLQQKPRYEHGSESDDSDYEFYDEENDVAIEDDHLFDDIVVLTPLEITNVEDDDILPTSFSQENIVLEEEYTMEADSILPFMQDNIVPEKNMENPVFMIGMLFATKDDVKEAIKEYSIKGGYETTIKKNDKSRMSAKCIPGCPWKIHASKNGEGTWQIKSLLNVHNCNRQYRNKHVTYKYIAKKWLDRFRDDPKLSLKTLKSTVRREIEVDVSHGQCTRGRQEAIKMIEGSYKEQYSRIWEYCAEVRQTNKYSSMFVRANPPYFQRLFVCLEACKNGFKKGCRPIIGVDGCHLKGAFGGQLLAAVGIDANDNMYPIAYAVVHGWNFVYDQQKGLDEAFKIVVPTANHRWCVTHLYGNFKKIHKGKALKDLLWSAARAPNHAEFQTKMMKLKKLNKPAYDSLVGKDPKRWARSRFSSRLKCDMLLNNLCETFNSWILTARDQSILTMLEMIRCNLMRRYQVKRQQISEFHNVVCPKIQNKLNKAIHASRYYIPTYSGNFEFQVGETIKDRHVINLRERTCSCRRWNLTGIPCMHAVACIHHNREKPEAYVDKYYHKETYLKAYEPMIHPIKGSNMWPNCNQEPLLPPLVKKQPGRPKKTRRKDPEMEKDPNNPMQVVSRKGKTTTCTKCYGKGHNRRSCKNQPVDVPPNVYVDKRYAYPRPASVGEKRGQERGETSKQDSRQDKRTRKTPSVNLTSCPNIRPTASPNMPSASTNSGQGLYCNQNEASYIQVSYQPTITRVSRGGTFTTIPRQNNHSKTTISTSRVNMPQQKAGTLAPKFGTFITPTPKNFSKTSTSTSKFGLPPMPSSSTGQGSAPIWRPPRMTPLQKM</sequence>
<evidence type="ECO:0000313" key="10">
    <source>
        <dbReference type="EMBL" id="KAK9945306.1"/>
    </source>
</evidence>
<dbReference type="PROSITE" id="PS50966">
    <property type="entry name" value="ZF_SWIM"/>
    <property type="match status" value="1"/>
</dbReference>
<feature type="domain" description="SWIM-type" evidence="9">
    <location>
        <begin position="598"/>
        <end position="640"/>
    </location>
</feature>
<reference evidence="10 11" key="1">
    <citation type="journal article" date="2023" name="G3 (Bethesda)">
        <title>A chromosome-length genome assembly and annotation of blackberry (Rubus argutus, cv. 'Hillquist').</title>
        <authorList>
            <person name="Bruna T."/>
            <person name="Aryal R."/>
            <person name="Dudchenko O."/>
            <person name="Sargent D.J."/>
            <person name="Mead D."/>
            <person name="Buti M."/>
            <person name="Cavallini A."/>
            <person name="Hytonen T."/>
            <person name="Andres J."/>
            <person name="Pham M."/>
            <person name="Weisz D."/>
            <person name="Mascagni F."/>
            <person name="Usai G."/>
            <person name="Natali L."/>
            <person name="Bassil N."/>
            <person name="Fernandez G.E."/>
            <person name="Lomsadze A."/>
            <person name="Armour M."/>
            <person name="Olukolu B."/>
            <person name="Poorten T."/>
            <person name="Britton C."/>
            <person name="Davik J."/>
            <person name="Ashrafi H."/>
            <person name="Aiden E.L."/>
            <person name="Borodovsky M."/>
            <person name="Worthington M."/>
        </authorList>
    </citation>
    <scope>NUCLEOTIDE SEQUENCE [LARGE SCALE GENOMIC DNA]</scope>
    <source>
        <strain evidence="10">PI 553951</strain>
    </source>
</reference>
<keyword evidence="2" id="KW-0479">Metal-binding</keyword>
<dbReference type="PANTHER" id="PTHR31973">
    <property type="entry name" value="POLYPROTEIN, PUTATIVE-RELATED"/>
    <property type="match status" value="1"/>
</dbReference>
<proteinExistence type="predicted"/>
<dbReference type="SMART" id="SM00575">
    <property type="entry name" value="ZnF_PMZ"/>
    <property type="match status" value="1"/>
</dbReference>
<evidence type="ECO:0000256" key="4">
    <source>
        <dbReference type="ARBA" id="ARBA00022833"/>
    </source>
</evidence>
<organism evidence="10 11">
    <name type="scientific">Rubus argutus</name>
    <name type="common">Southern blackberry</name>
    <dbReference type="NCBI Taxonomy" id="59490"/>
    <lineage>
        <taxon>Eukaryota</taxon>
        <taxon>Viridiplantae</taxon>
        <taxon>Streptophyta</taxon>
        <taxon>Embryophyta</taxon>
        <taxon>Tracheophyta</taxon>
        <taxon>Spermatophyta</taxon>
        <taxon>Magnoliopsida</taxon>
        <taxon>eudicotyledons</taxon>
        <taxon>Gunneridae</taxon>
        <taxon>Pentapetalae</taxon>
        <taxon>rosids</taxon>
        <taxon>fabids</taxon>
        <taxon>Rosales</taxon>
        <taxon>Rosaceae</taxon>
        <taxon>Rosoideae</taxon>
        <taxon>Rosoideae incertae sedis</taxon>
        <taxon>Rubus</taxon>
    </lineage>
</organism>
<feature type="compositionally biased region" description="Basic and acidic residues" evidence="8">
    <location>
        <begin position="762"/>
        <end position="780"/>
    </location>
</feature>